<sequence length="157" mass="17548">MKSLFFKWLMTSAVLLIALIWTFFTQLWSIAADWLATQDPNQPVLSNTDIPAIRTVKFLPIEQQVTSVTVSDLRVLAHAGATATVEMLLTSSQPTTLYPVVRIYLRAGEKTVRTVVYRPAEYAHRERLETEAIRLNIALQPGETGFTASAFFDFGGV</sequence>
<gene>
    <name evidence="1" type="ORF">DF017_11935</name>
</gene>
<dbReference type="Proteomes" id="UP000281098">
    <property type="component" value="Unassembled WGS sequence"/>
</dbReference>
<protein>
    <recommendedName>
        <fullName evidence="3">DUF3426 domain-containing protein</fullName>
    </recommendedName>
</protein>
<dbReference type="RefSeq" id="WP_124759521.1">
    <property type="nucleotide sequence ID" value="NZ_QTPM01000012.1"/>
</dbReference>
<evidence type="ECO:0000313" key="1">
    <source>
        <dbReference type="EMBL" id="RQY93751.1"/>
    </source>
</evidence>
<comment type="caution">
    <text evidence="1">The sequence shown here is derived from an EMBL/GenBank/DDBJ whole genome shotgun (WGS) entry which is preliminary data.</text>
</comment>
<organism evidence="1 2">
    <name type="scientific">Burkholderia stagnalis</name>
    <dbReference type="NCBI Taxonomy" id="1503054"/>
    <lineage>
        <taxon>Bacteria</taxon>
        <taxon>Pseudomonadati</taxon>
        <taxon>Pseudomonadota</taxon>
        <taxon>Betaproteobacteria</taxon>
        <taxon>Burkholderiales</taxon>
        <taxon>Burkholderiaceae</taxon>
        <taxon>Burkholderia</taxon>
        <taxon>Burkholderia cepacia complex</taxon>
    </lineage>
</organism>
<dbReference type="EMBL" id="QTPM01000012">
    <property type="protein sequence ID" value="RQY93751.1"/>
    <property type="molecule type" value="Genomic_DNA"/>
</dbReference>
<evidence type="ECO:0000313" key="2">
    <source>
        <dbReference type="Proteomes" id="UP000281098"/>
    </source>
</evidence>
<accession>A0ABX9YQF9</accession>
<reference evidence="1 2" key="1">
    <citation type="submission" date="2018-08" db="EMBL/GenBank/DDBJ databases">
        <title>Comparative analysis of Burkholderia isolates from Puerto Rico.</title>
        <authorList>
            <person name="Hall C."/>
            <person name="Sahl J."/>
            <person name="Wagner D."/>
        </authorList>
    </citation>
    <scope>NUCLEOTIDE SEQUENCE [LARGE SCALE GENOMIC DNA]</scope>
    <source>
        <strain evidence="1 2">Bp8966</strain>
    </source>
</reference>
<keyword evidence="2" id="KW-1185">Reference proteome</keyword>
<name>A0ABX9YQF9_9BURK</name>
<proteinExistence type="predicted"/>
<evidence type="ECO:0008006" key="3">
    <source>
        <dbReference type="Google" id="ProtNLM"/>
    </source>
</evidence>